<reference evidence="2" key="1">
    <citation type="submission" date="2021-02" db="EMBL/GenBank/DDBJ databases">
        <authorList>
            <person name="Nowell W R."/>
        </authorList>
    </citation>
    <scope>NUCLEOTIDE SEQUENCE</scope>
</reference>
<name>A0A819UNG7_9BILA</name>
<proteinExistence type="predicted"/>
<evidence type="ECO:0000313" key="1">
    <source>
        <dbReference type="EMBL" id="CAF1403277.1"/>
    </source>
</evidence>
<protein>
    <submittedName>
        <fullName evidence="2">Uncharacterized protein</fullName>
    </submittedName>
</protein>
<evidence type="ECO:0000313" key="3">
    <source>
        <dbReference type="Proteomes" id="UP000663836"/>
    </source>
</evidence>
<dbReference type="EMBL" id="CAJOBD010007772">
    <property type="protein sequence ID" value="CAF4095296.1"/>
    <property type="molecule type" value="Genomic_DNA"/>
</dbReference>
<accession>A0A819UNG7</accession>
<sequence>MIYDIPHECDPSVSMIDLDKTLDFYCTRTCLNDSCNHHSVEEIVSNADEDLYKNNTLWKIYFLIWTQFYFTQVK</sequence>
<dbReference type="Proteomes" id="UP000663864">
    <property type="component" value="Unassembled WGS sequence"/>
</dbReference>
<comment type="caution">
    <text evidence="2">The sequence shown here is derived from an EMBL/GenBank/DDBJ whole genome shotgun (WGS) entry which is preliminary data.</text>
</comment>
<dbReference type="AlphaFoldDB" id="A0A819UNG7"/>
<organism evidence="2 3">
    <name type="scientific">Rotaria sordida</name>
    <dbReference type="NCBI Taxonomy" id="392033"/>
    <lineage>
        <taxon>Eukaryota</taxon>
        <taxon>Metazoa</taxon>
        <taxon>Spiralia</taxon>
        <taxon>Gnathifera</taxon>
        <taxon>Rotifera</taxon>
        <taxon>Eurotatoria</taxon>
        <taxon>Bdelloidea</taxon>
        <taxon>Philodinida</taxon>
        <taxon>Philodinidae</taxon>
        <taxon>Rotaria</taxon>
    </lineage>
</organism>
<gene>
    <name evidence="2" type="ORF">JBS370_LOCUS31465</name>
    <name evidence="1" type="ORF">ZHD862_LOCUS33231</name>
</gene>
<dbReference type="EMBL" id="CAJNOT010003861">
    <property type="protein sequence ID" value="CAF1403277.1"/>
    <property type="molecule type" value="Genomic_DNA"/>
</dbReference>
<dbReference type="Proteomes" id="UP000663836">
    <property type="component" value="Unassembled WGS sequence"/>
</dbReference>
<evidence type="ECO:0000313" key="2">
    <source>
        <dbReference type="EMBL" id="CAF4095296.1"/>
    </source>
</evidence>